<keyword evidence="4 7" id="KW-1133">Transmembrane helix</keyword>
<dbReference type="InterPro" id="IPR043428">
    <property type="entry name" value="LivM-like"/>
</dbReference>
<reference evidence="8 9" key="1">
    <citation type="journal article" date="2019" name="Int. J. Syst. Evol. Microbiol.">
        <title>The Global Catalogue of Microorganisms (GCM) 10K type strain sequencing project: providing services to taxonomists for standard genome sequencing and annotation.</title>
        <authorList>
            <consortium name="The Broad Institute Genomics Platform"/>
            <consortium name="The Broad Institute Genome Sequencing Center for Infectious Disease"/>
            <person name="Wu L."/>
            <person name="Ma J."/>
        </authorList>
    </citation>
    <scope>NUCLEOTIDE SEQUENCE [LARGE SCALE GENOMIC DNA]</scope>
    <source>
        <strain evidence="8 9">PSR21</strain>
    </source>
</reference>
<keyword evidence="3 7" id="KW-0812">Transmembrane</keyword>
<protein>
    <submittedName>
        <fullName evidence="8">Branched-chain amino acid ABC transporter permease</fullName>
    </submittedName>
</protein>
<dbReference type="CDD" id="cd06581">
    <property type="entry name" value="TM_PBP1_LivM_like"/>
    <property type="match status" value="1"/>
</dbReference>
<keyword evidence="5 7" id="KW-0472">Membrane</keyword>
<feature type="transmembrane region" description="Helical" evidence="7">
    <location>
        <begin position="65"/>
        <end position="85"/>
    </location>
</feature>
<feature type="transmembrane region" description="Helical" evidence="7">
    <location>
        <begin position="247"/>
        <end position="269"/>
    </location>
</feature>
<evidence type="ECO:0000313" key="8">
    <source>
        <dbReference type="EMBL" id="MFC7319097.1"/>
    </source>
</evidence>
<name>A0ABD6AF47_9EURY</name>
<organism evidence="8 9">
    <name type="scientific">Halomarina halobia</name>
    <dbReference type="NCBI Taxonomy" id="3033386"/>
    <lineage>
        <taxon>Archaea</taxon>
        <taxon>Methanobacteriati</taxon>
        <taxon>Methanobacteriota</taxon>
        <taxon>Stenosarchaea group</taxon>
        <taxon>Halobacteria</taxon>
        <taxon>Halobacteriales</taxon>
        <taxon>Natronomonadaceae</taxon>
        <taxon>Halomarina</taxon>
    </lineage>
</organism>
<evidence type="ECO:0000256" key="7">
    <source>
        <dbReference type="SAM" id="Phobius"/>
    </source>
</evidence>
<evidence type="ECO:0000256" key="3">
    <source>
        <dbReference type="ARBA" id="ARBA00022692"/>
    </source>
</evidence>
<evidence type="ECO:0000256" key="1">
    <source>
        <dbReference type="ARBA" id="ARBA00004651"/>
    </source>
</evidence>
<dbReference type="Pfam" id="PF02653">
    <property type="entry name" value="BPD_transp_2"/>
    <property type="match status" value="1"/>
</dbReference>
<feature type="transmembrane region" description="Helical" evidence="7">
    <location>
        <begin position="91"/>
        <end position="112"/>
    </location>
</feature>
<dbReference type="GeneID" id="79317712"/>
<comment type="subcellular location">
    <subcellularLocation>
        <location evidence="1">Cell membrane</location>
        <topology evidence="1">Multi-pass membrane protein</topology>
    </subcellularLocation>
</comment>
<keyword evidence="9" id="KW-1185">Reference proteome</keyword>
<gene>
    <name evidence="8" type="ORF">ACFQPE_20215</name>
</gene>
<proteinExistence type="predicted"/>
<accession>A0ABD6AF47</accession>
<dbReference type="GO" id="GO:0005886">
    <property type="term" value="C:plasma membrane"/>
    <property type="evidence" value="ECO:0007669"/>
    <property type="project" value="UniProtKB-SubCell"/>
</dbReference>
<dbReference type="AlphaFoldDB" id="A0ABD6AF47"/>
<dbReference type="Proteomes" id="UP001596547">
    <property type="component" value="Unassembled WGS sequence"/>
</dbReference>
<sequence length="343" mass="36948">MSLDLVFRPRKNDRRWAVVGLLLSVFVLGVPFIFNSYVSGLMFSILMFCILASSWNILSGYSGYISFGHAAFFGLGAYATALLVIRTGINPFLAILIAGVVTVIGSLPLATATLRLDDVQFSIVMLAFAEILLVASQTFEGLTEGVRGLALPIGDYALLVYVSMFLLCVVTVLTSYFISRSHIGLALRSIHDDEDAAEAMGVNTTRYKVLAFSVSAFFPGLTGGIAAIYWTYINPSTVFDPILSGEMMIMSVLGGMGTVAGPLIGATVLTPLGAETRAQFPFLHGLVFGGLFLLFVLTMPEGVVNRVINIRSKKQSATTRSLRKSSDPPETVSQEKIEVKGDE</sequence>
<feature type="transmembrane region" description="Helical" evidence="7">
    <location>
        <begin position="156"/>
        <end position="178"/>
    </location>
</feature>
<dbReference type="RefSeq" id="WP_276306078.1">
    <property type="nucleotide sequence ID" value="NZ_CP119993.1"/>
</dbReference>
<evidence type="ECO:0000313" key="9">
    <source>
        <dbReference type="Proteomes" id="UP001596547"/>
    </source>
</evidence>
<feature type="transmembrane region" description="Helical" evidence="7">
    <location>
        <begin position="209"/>
        <end position="232"/>
    </location>
</feature>
<feature type="transmembrane region" description="Helical" evidence="7">
    <location>
        <begin position="281"/>
        <end position="299"/>
    </location>
</feature>
<dbReference type="PANTHER" id="PTHR30482:SF10">
    <property type="entry name" value="HIGH-AFFINITY BRANCHED-CHAIN AMINO ACID TRANSPORT PROTEIN BRAE"/>
    <property type="match status" value="1"/>
</dbReference>
<evidence type="ECO:0000256" key="5">
    <source>
        <dbReference type="ARBA" id="ARBA00023136"/>
    </source>
</evidence>
<keyword evidence="2" id="KW-1003">Cell membrane</keyword>
<comment type="caution">
    <text evidence="8">The sequence shown here is derived from an EMBL/GenBank/DDBJ whole genome shotgun (WGS) entry which is preliminary data.</text>
</comment>
<dbReference type="PANTHER" id="PTHR30482">
    <property type="entry name" value="HIGH-AFFINITY BRANCHED-CHAIN AMINO ACID TRANSPORT SYSTEM PERMEASE"/>
    <property type="match status" value="1"/>
</dbReference>
<dbReference type="EMBL" id="JBHTBF010000003">
    <property type="protein sequence ID" value="MFC7319097.1"/>
    <property type="molecule type" value="Genomic_DNA"/>
</dbReference>
<evidence type="ECO:0000256" key="4">
    <source>
        <dbReference type="ARBA" id="ARBA00022989"/>
    </source>
</evidence>
<dbReference type="InterPro" id="IPR001851">
    <property type="entry name" value="ABC_transp_permease"/>
</dbReference>
<feature type="region of interest" description="Disordered" evidence="6">
    <location>
        <begin position="316"/>
        <end position="343"/>
    </location>
</feature>
<feature type="compositionally biased region" description="Basic and acidic residues" evidence="6">
    <location>
        <begin position="333"/>
        <end position="343"/>
    </location>
</feature>
<evidence type="ECO:0000256" key="6">
    <source>
        <dbReference type="SAM" id="MobiDB-lite"/>
    </source>
</evidence>
<feature type="transmembrane region" description="Helical" evidence="7">
    <location>
        <begin position="16"/>
        <end position="34"/>
    </location>
</feature>
<evidence type="ECO:0000256" key="2">
    <source>
        <dbReference type="ARBA" id="ARBA00022475"/>
    </source>
</evidence>